<dbReference type="AlphaFoldDB" id="A0A1T2YHI1"/>
<evidence type="ECO:0000256" key="3">
    <source>
        <dbReference type="ARBA" id="ARBA00022692"/>
    </source>
</evidence>
<feature type="transmembrane region" description="Helical" evidence="6">
    <location>
        <begin position="72"/>
        <end position="90"/>
    </location>
</feature>
<sequence length="197" mass="20425">MPGSILPLLLFVMVATFSPGGATTLATASGANFGWVRSLPLLAGISFGLALMAVAAAGGLGSLILAAPALQLAMKLMGSLYLLWLAWQIAKRGKPGSATVSEQPASFLTGIWMLLQNPKGWAMTLSAAASFASLTQGPASLALLLSLVFGVSCMCSLALWCGAGLALSRQLKSERQWRVLNRLLGALLVASIVPIWI</sequence>
<evidence type="ECO:0000256" key="1">
    <source>
        <dbReference type="ARBA" id="ARBA00004651"/>
    </source>
</evidence>
<dbReference type="OrthoDB" id="9812084at2"/>
<dbReference type="Pfam" id="PF01810">
    <property type="entry name" value="LysE"/>
    <property type="match status" value="1"/>
</dbReference>
<evidence type="ECO:0000313" key="8">
    <source>
        <dbReference type="Proteomes" id="UP000190965"/>
    </source>
</evidence>
<protein>
    <submittedName>
        <fullName evidence="7">Amino acid transporter</fullName>
    </submittedName>
</protein>
<name>A0A1T2YHI1_PSEFL</name>
<evidence type="ECO:0000256" key="2">
    <source>
        <dbReference type="ARBA" id="ARBA00022475"/>
    </source>
</evidence>
<comment type="caution">
    <text evidence="7">The sequence shown here is derived from an EMBL/GenBank/DDBJ whole genome shotgun (WGS) entry which is preliminary data.</text>
</comment>
<dbReference type="PANTHER" id="PTHR30086">
    <property type="entry name" value="ARGININE EXPORTER PROTEIN ARGO"/>
    <property type="match status" value="1"/>
</dbReference>
<accession>A0A1T2YHI1</accession>
<dbReference type="GO" id="GO:0033228">
    <property type="term" value="P:cysteine export across plasma membrane"/>
    <property type="evidence" value="ECO:0007669"/>
    <property type="project" value="TreeGrafter"/>
</dbReference>
<dbReference type="EMBL" id="MSDF01000025">
    <property type="protein sequence ID" value="OPA91243.1"/>
    <property type="molecule type" value="Genomic_DNA"/>
</dbReference>
<proteinExistence type="predicted"/>
<dbReference type="Proteomes" id="UP000190965">
    <property type="component" value="Unassembled WGS sequence"/>
</dbReference>
<keyword evidence="5 6" id="KW-0472">Membrane</keyword>
<evidence type="ECO:0000256" key="4">
    <source>
        <dbReference type="ARBA" id="ARBA00022989"/>
    </source>
</evidence>
<evidence type="ECO:0000256" key="6">
    <source>
        <dbReference type="SAM" id="Phobius"/>
    </source>
</evidence>
<keyword evidence="4 6" id="KW-1133">Transmembrane helix</keyword>
<dbReference type="InterPro" id="IPR001123">
    <property type="entry name" value="LeuE-type"/>
</dbReference>
<feature type="transmembrane region" description="Helical" evidence="6">
    <location>
        <begin position="38"/>
        <end position="65"/>
    </location>
</feature>
<evidence type="ECO:0000313" key="7">
    <source>
        <dbReference type="EMBL" id="OPA91243.1"/>
    </source>
</evidence>
<keyword evidence="3 6" id="KW-0812">Transmembrane</keyword>
<comment type="subcellular location">
    <subcellularLocation>
        <location evidence="1">Cell membrane</location>
        <topology evidence="1">Multi-pass membrane protein</topology>
    </subcellularLocation>
</comment>
<reference evidence="7 8" key="1">
    <citation type="submission" date="2016-12" db="EMBL/GenBank/DDBJ databases">
        <title>Draft genome sequences of seven strains of Pseudomonas fluorescens that produce 4-formylaminooxyvinylglycine.</title>
        <authorList>
            <person name="Okrent R.A."/>
            <person name="Manning V.A."/>
            <person name="Trippe K.M."/>
        </authorList>
    </citation>
    <scope>NUCLEOTIDE SEQUENCE [LARGE SCALE GENOMIC DNA]</scope>
    <source>
        <strain evidence="7 8">P5A</strain>
    </source>
</reference>
<dbReference type="GO" id="GO:0005886">
    <property type="term" value="C:plasma membrane"/>
    <property type="evidence" value="ECO:0007669"/>
    <property type="project" value="UniProtKB-SubCell"/>
</dbReference>
<feature type="transmembrane region" description="Helical" evidence="6">
    <location>
        <begin position="141"/>
        <end position="167"/>
    </location>
</feature>
<keyword evidence="2" id="KW-1003">Cell membrane</keyword>
<gene>
    <name evidence="7" type="ORF">BFW87_19755</name>
</gene>
<dbReference type="PANTHER" id="PTHR30086:SF20">
    <property type="entry name" value="ARGININE EXPORTER PROTEIN ARGO-RELATED"/>
    <property type="match status" value="1"/>
</dbReference>
<dbReference type="RefSeq" id="WP_078741409.1">
    <property type="nucleotide sequence ID" value="NZ_MSDF01000025.1"/>
</dbReference>
<feature type="transmembrane region" description="Helical" evidence="6">
    <location>
        <begin position="179"/>
        <end position="196"/>
    </location>
</feature>
<organism evidence="7 8">
    <name type="scientific">Pseudomonas fluorescens</name>
    <dbReference type="NCBI Taxonomy" id="294"/>
    <lineage>
        <taxon>Bacteria</taxon>
        <taxon>Pseudomonadati</taxon>
        <taxon>Pseudomonadota</taxon>
        <taxon>Gammaproteobacteria</taxon>
        <taxon>Pseudomonadales</taxon>
        <taxon>Pseudomonadaceae</taxon>
        <taxon>Pseudomonas</taxon>
    </lineage>
</organism>
<evidence type="ECO:0000256" key="5">
    <source>
        <dbReference type="ARBA" id="ARBA00023136"/>
    </source>
</evidence>
<dbReference type="GO" id="GO:0015171">
    <property type="term" value="F:amino acid transmembrane transporter activity"/>
    <property type="evidence" value="ECO:0007669"/>
    <property type="project" value="TreeGrafter"/>
</dbReference>